<accession>A0A1Q9DUQ8</accession>
<sequence>MVGGFFNSAAVDLWVGGNGGRSSSQGQSGVLASPQFCNPSVKAYDPPSLISSALRFHWLSKEINNKQAELSRRQFKLKCRGSWEDYWRDCKGRKALTTGMRQNQELQAQALSRSPEYPANELVKPGTTTLNPLPEATSTAESALKFQDWVEVSGAAMADVSEQSSEWRGSVTKVVEEAYTRWLSATPLERLNITVVGAKELNEGRWIRVNARVATMLLGSMQEDVKRSLLADRALTTGMRQNQELQAQALSRSPEYPANELVKPGTTTLNPLPEATSTAESALKFQDWVEVSGAAMADVSEQSSEWRGSVTKVVEEAYTRWLSATPLERLNITVVGAKELNEGRWIRVNARVATMLLGSMQEDVKRFQGGERDAPRHIGTYAGTSDTRCAGTSDTGYAGTGNLIYYKCDARHSMDLGDVGAGSSGRGPVPSGQRRRFFPREDQKPEMRVLNVRDVMVCELRETSSPLLDSGATQRLRIARSQDEWRTAEEVNVQLAGAASLRMRMDDKGITYDSPTRGVGEKTLGYTLDWAPTRCYLEAEALSLIARVEDRKREQMENSAQATPDLVTLATAMMEQTWMDFVIKYVRTGDTDDGRRALRDAPFLQGLQGECLNGLVQGNLKDKGWCVFKEIEYLSRPQRRKLWTARRWIVHVCSGSAGNPGHWEIFRLDQGSTAVIELDIQRCKSHDITRTSTWRLLMWGATAGKIDVVMGGPSGRWGFPIDMGRANTNDRKSMSIISRMRWLYAVSKEFQEEMDMTREISTPEPLMEQWSSGACNPGNDSGAMETAR</sequence>
<proteinExistence type="predicted"/>
<protein>
    <submittedName>
        <fullName evidence="2">Uncharacterized protein</fullName>
    </submittedName>
</protein>
<evidence type="ECO:0000256" key="1">
    <source>
        <dbReference type="SAM" id="MobiDB-lite"/>
    </source>
</evidence>
<organism evidence="2 3">
    <name type="scientific">Symbiodinium microadriaticum</name>
    <name type="common">Dinoflagellate</name>
    <name type="synonym">Zooxanthella microadriatica</name>
    <dbReference type="NCBI Taxonomy" id="2951"/>
    <lineage>
        <taxon>Eukaryota</taxon>
        <taxon>Sar</taxon>
        <taxon>Alveolata</taxon>
        <taxon>Dinophyceae</taxon>
        <taxon>Suessiales</taxon>
        <taxon>Symbiodiniaceae</taxon>
        <taxon>Symbiodinium</taxon>
    </lineage>
</organism>
<dbReference type="EMBL" id="LSRX01000381">
    <property type="protein sequence ID" value="OLP98923.1"/>
    <property type="molecule type" value="Genomic_DNA"/>
</dbReference>
<dbReference type="Proteomes" id="UP000186817">
    <property type="component" value="Unassembled WGS sequence"/>
</dbReference>
<evidence type="ECO:0000313" key="3">
    <source>
        <dbReference type="Proteomes" id="UP000186817"/>
    </source>
</evidence>
<keyword evidence="3" id="KW-1185">Reference proteome</keyword>
<dbReference type="AlphaFoldDB" id="A0A1Q9DUQ8"/>
<reference evidence="2 3" key="1">
    <citation type="submission" date="2016-02" db="EMBL/GenBank/DDBJ databases">
        <title>Genome analysis of coral dinoflagellate symbionts highlights evolutionary adaptations to a symbiotic lifestyle.</title>
        <authorList>
            <person name="Aranda M."/>
            <person name="Li Y."/>
            <person name="Liew Y.J."/>
            <person name="Baumgarten S."/>
            <person name="Simakov O."/>
            <person name="Wilson M."/>
            <person name="Piel J."/>
            <person name="Ashoor H."/>
            <person name="Bougouffa S."/>
            <person name="Bajic V.B."/>
            <person name="Ryu T."/>
            <person name="Ravasi T."/>
            <person name="Bayer T."/>
            <person name="Micklem G."/>
            <person name="Kim H."/>
            <person name="Bhak J."/>
            <person name="Lajeunesse T.C."/>
            <person name="Voolstra C.R."/>
        </authorList>
    </citation>
    <scope>NUCLEOTIDE SEQUENCE [LARGE SCALE GENOMIC DNA]</scope>
    <source>
        <strain evidence="2 3">CCMP2467</strain>
    </source>
</reference>
<dbReference type="OrthoDB" id="447439at2759"/>
<feature type="region of interest" description="Disordered" evidence="1">
    <location>
        <begin position="765"/>
        <end position="788"/>
    </location>
</feature>
<comment type="caution">
    <text evidence="2">The sequence shown here is derived from an EMBL/GenBank/DDBJ whole genome shotgun (WGS) entry which is preliminary data.</text>
</comment>
<gene>
    <name evidence="2" type="ORF">AK812_SmicGene18592</name>
</gene>
<evidence type="ECO:0000313" key="2">
    <source>
        <dbReference type="EMBL" id="OLP98923.1"/>
    </source>
</evidence>
<name>A0A1Q9DUQ8_SYMMI</name>